<reference evidence="2 3" key="1">
    <citation type="submission" date="2018-04" db="EMBL/GenBank/DDBJ databases">
        <title>Novel species isolated from glacier.</title>
        <authorList>
            <person name="Liu Q."/>
            <person name="Xin Y.-H."/>
        </authorList>
    </citation>
    <scope>NUCLEOTIDE SEQUENCE [LARGE SCALE GENOMIC DNA]</scope>
    <source>
        <strain evidence="2 3">GT1R17</strain>
    </source>
</reference>
<feature type="transmembrane region" description="Helical" evidence="1">
    <location>
        <begin position="152"/>
        <end position="174"/>
    </location>
</feature>
<proteinExistence type="predicted"/>
<comment type="caution">
    <text evidence="2">The sequence shown here is derived from an EMBL/GenBank/DDBJ whole genome shotgun (WGS) entry which is preliminary data.</text>
</comment>
<evidence type="ECO:0000256" key="1">
    <source>
        <dbReference type="SAM" id="Phobius"/>
    </source>
</evidence>
<keyword evidence="3" id="KW-1185">Reference proteome</keyword>
<gene>
    <name evidence="2" type="ORF">CJD38_00080</name>
</gene>
<dbReference type="RefSeq" id="WP_107938274.1">
    <property type="nucleotide sequence ID" value="NZ_QANS01000001.1"/>
</dbReference>
<dbReference type="Proteomes" id="UP000244248">
    <property type="component" value="Unassembled WGS sequence"/>
</dbReference>
<evidence type="ECO:0000313" key="3">
    <source>
        <dbReference type="Proteomes" id="UP000244248"/>
    </source>
</evidence>
<keyword evidence="1" id="KW-0472">Membrane</keyword>
<dbReference type="AlphaFoldDB" id="A0A2T5MJ20"/>
<sequence length="234" mass="25679">MKPAAIAQEDSGVEAPQILSFSAFDQRIASCLPNDYRPLANKSEKIGILILLVGALTAAISTIYLPSKIAAGFAIAGLAIEISGGLLAIIAGSGKELKEMWNRRPIFAAQLDQESQGFNQIVAWLKAYPENELVEKLQFSRKRLEPLTKRSGFLLGGVERLGFLPVVVALYLQFRDVTLTGLVDVHAGGIFLGLLILVLYFIGLWSISIRWQLETYIRFLEMATNQTSTEAKLP</sequence>
<keyword evidence="1" id="KW-1133">Transmembrane helix</keyword>
<name>A0A2T5MJ20_9GAMM</name>
<feature type="transmembrane region" description="Helical" evidence="1">
    <location>
        <begin position="186"/>
        <end position="207"/>
    </location>
</feature>
<accession>A0A2T5MJ20</accession>
<feature type="transmembrane region" description="Helical" evidence="1">
    <location>
        <begin position="46"/>
        <end position="65"/>
    </location>
</feature>
<evidence type="ECO:0000313" key="2">
    <source>
        <dbReference type="EMBL" id="PTU32565.1"/>
    </source>
</evidence>
<dbReference type="OrthoDB" id="5949970at2"/>
<feature type="transmembrane region" description="Helical" evidence="1">
    <location>
        <begin position="71"/>
        <end position="94"/>
    </location>
</feature>
<keyword evidence="1" id="KW-0812">Transmembrane</keyword>
<dbReference type="EMBL" id="QANS01000001">
    <property type="protein sequence ID" value="PTU32565.1"/>
    <property type="molecule type" value="Genomic_DNA"/>
</dbReference>
<protein>
    <submittedName>
        <fullName evidence="2">Uncharacterized protein</fullName>
    </submittedName>
</protein>
<organism evidence="2 3">
    <name type="scientific">Stenotrophobium rhamnosiphilum</name>
    <dbReference type="NCBI Taxonomy" id="2029166"/>
    <lineage>
        <taxon>Bacteria</taxon>
        <taxon>Pseudomonadati</taxon>
        <taxon>Pseudomonadota</taxon>
        <taxon>Gammaproteobacteria</taxon>
        <taxon>Nevskiales</taxon>
        <taxon>Nevskiaceae</taxon>
        <taxon>Stenotrophobium</taxon>
    </lineage>
</organism>